<evidence type="ECO:0000313" key="8">
    <source>
        <dbReference type="EMBL" id="KAL0147307.1"/>
    </source>
</evidence>
<evidence type="ECO:0000256" key="5">
    <source>
        <dbReference type="ARBA" id="ARBA00022801"/>
    </source>
</evidence>
<dbReference type="Proteomes" id="UP001529510">
    <property type="component" value="Unassembled WGS sequence"/>
</dbReference>
<evidence type="ECO:0000256" key="1">
    <source>
        <dbReference type="ARBA" id="ARBA00022679"/>
    </source>
</evidence>
<proteinExistence type="predicted"/>
<feature type="non-terminal residue" evidence="8">
    <location>
        <position position="94"/>
    </location>
</feature>
<evidence type="ECO:0000256" key="3">
    <source>
        <dbReference type="ARBA" id="ARBA00022722"/>
    </source>
</evidence>
<accession>A0ABD0ME95</accession>
<dbReference type="InterPro" id="IPR041373">
    <property type="entry name" value="RT_RNaseH"/>
</dbReference>
<dbReference type="CDD" id="cd09275">
    <property type="entry name" value="RNase_HI_RT_DIRS1"/>
    <property type="match status" value="1"/>
</dbReference>
<dbReference type="InterPro" id="IPR043502">
    <property type="entry name" value="DNA/RNA_pol_sf"/>
</dbReference>
<evidence type="ECO:0000256" key="6">
    <source>
        <dbReference type="ARBA" id="ARBA00022918"/>
    </source>
</evidence>
<keyword evidence="4" id="KW-0255">Endonuclease</keyword>
<evidence type="ECO:0000256" key="2">
    <source>
        <dbReference type="ARBA" id="ARBA00022695"/>
    </source>
</evidence>
<organism evidence="8 9">
    <name type="scientific">Cirrhinus mrigala</name>
    <name type="common">Mrigala</name>
    <dbReference type="NCBI Taxonomy" id="683832"/>
    <lineage>
        <taxon>Eukaryota</taxon>
        <taxon>Metazoa</taxon>
        <taxon>Chordata</taxon>
        <taxon>Craniata</taxon>
        <taxon>Vertebrata</taxon>
        <taxon>Euteleostomi</taxon>
        <taxon>Actinopterygii</taxon>
        <taxon>Neopterygii</taxon>
        <taxon>Teleostei</taxon>
        <taxon>Ostariophysi</taxon>
        <taxon>Cypriniformes</taxon>
        <taxon>Cyprinidae</taxon>
        <taxon>Labeoninae</taxon>
        <taxon>Labeonini</taxon>
        <taxon>Cirrhinus</taxon>
    </lineage>
</organism>
<protein>
    <recommendedName>
        <fullName evidence="7">Reverse transcriptase RNase H-like domain-containing protein</fullName>
    </recommendedName>
</protein>
<dbReference type="AlphaFoldDB" id="A0ABD0ME95"/>
<dbReference type="SUPFAM" id="SSF56672">
    <property type="entry name" value="DNA/RNA polymerases"/>
    <property type="match status" value="1"/>
</dbReference>
<comment type="caution">
    <text evidence="8">The sequence shown here is derived from an EMBL/GenBank/DDBJ whole genome shotgun (WGS) entry which is preliminary data.</text>
</comment>
<name>A0ABD0ME95_CIRMR</name>
<dbReference type="GO" id="GO:0004519">
    <property type="term" value="F:endonuclease activity"/>
    <property type="evidence" value="ECO:0007669"/>
    <property type="project" value="UniProtKB-KW"/>
</dbReference>
<sequence>GHDGSHLTWHIYRLEMLAVFQALNHFLPDLRDHHVLVRTDNTSVVSYINHQEGLRSRRLYKLAHQTLVWSQGKLVYIPGRLSQGADILNGDSNS</sequence>
<evidence type="ECO:0000256" key="4">
    <source>
        <dbReference type="ARBA" id="ARBA00022759"/>
    </source>
</evidence>
<dbReference type="GO" id="GO:0003964">
    <property type="term" value="F:RNA-directed DNA polymerase activity"/>
    <property type="evidence" value="ECO:0007669"/>
    <property type="project" value="UniProtKB-KW"/>
</dbReference>
<dbReference type="Pfam" id="PF17917">
    <property type="entry name" value="RT_RNaseH"/>
    <property type="match status" value="1"/>
</dbReference>
<keyword evidence="6" id="KW-0695">RNA-directed DNA polymerase</keyword>
<keyword evidence="2" id="KW-0548">Nucleotidyltransferase</keyword>
<keyword evidence="9" id="KW-1185">Reference proteome</keyword>
<dbReference type="GO" id="GO:0016787">
    <property type="term" value="F:hydrolase activity"/>
    <property type="evidence" value="ECO:0007669"/>
    <property type="project" value="UniProtKB-KW"/>
</dbReference>
<keyword evidence="1" id="KW-0808">Transferase</keyword>
<feature type="domain" description="Reverse transcriptase RNase H-like" evidence="7">
    <location>
        <begin position="5"/>
        <end position="60"/>
    </location>
</feature>
<evidence type="ECO:0000313" key="9">
    <source>
        <dbReference type="Proteomes" id="UP001529510"/>
    </source>
</evidence>
<keyword evidence="3" id="KW-0540">Nuclease</keyword>
<reference evidence="8 9" key="1">
    <citation type="submission" date="2024-05" db="EMBL/GenBank/DDBJ databases">
        <title>Genome sequencing and assembly of Indian major carp, Cirrhinus mrigala (Hamilton, 1822).</title>
        <authorList>
            <person name="Mohindra V."/>
            <person name="Chowdhury L.M."/>
            <person name="Lal K."/>
            <person name="Jena J.K."/>
        </authorList>
    </citation>
    <scope>NUCLEOTIDE SEQUENCE [LARGE SCALE GENOMIC DNA]</scope>
    <source>
        <strain evidence="8">CM1030</strain>
        <tissue evidence="8">Blood</tissue>
    </source>
</reference>
<feature type="non-terminal residue" evidence="8">
    <location>
        <position position="1"/>
    </location>
</feature>
<keyword evidence="5" id="KW-0378">Hydrolase</keyword>
<gene>
    <name evidence="8" type="ORF">M9458_057390</name>
</gene>
<dbReference type="EMBL" id="JAMKFB020000772">
    <property type="protein sequence ID" value="KAL0147307.1"/>
    <property type="molecule type" value="Genomic_DNA"/>
</dbReference>
<evidence type="ECO:0000259" key="7">
    <source>
        <dbReference type="Pfam" id="PF17917"/>
    </source>
</evidence>